<dbReference type="EMBL" id="QDKH01000008">
    <property type="protein sequence ID" value="PWC16812.1"/>
    <property type="molecule type" value="Genomic_DNA"/>
</dbReference>
<dbReference type="PROSITE" id="PS50059">
    <property type="entry name" value="FKBP_PPIASE"/>
    <property type="match status" value="1"/>
</dbReference>
<gene>
    <name evidence="8" type="ORF">DDT56_08705</name>
</gene>
<reference evidence="8 9" key="1">
    <citation type="submission" date="2018-04" db="EMBL/GenBank/DDBJ databases">
        <title>Brenneria corticis sp.nov.</title>
        <authorList>
            <person name="Li Y."/>
        </authorList>
    </citation>
    <scope>NUCLEOTIDE SEQUENCE [LARGE SCALE GENOMIC DNA]</scope>
    <source>
        <strain evidence="8 9">CFCC 11842</strain>
    </source>
</reference>
<evidence type="ECO:0000256" key="4">
    <source>
        <dbReference type="ARBA" id="ARBA00023235"/>
    </source>
</evidence>
<dbReference type="Proteomes" id="UP000296159">
    <property type="component" value="Unassembled WGS sequence"/>
</dbReference>
<accession>A0A2U1U5B0</accession>
<dbReference type="NCBIfam" id="NF011676">
    <property type="entry name" value="PRK15095.1"/>
    <property type="match status" value="1"/>
</dbReference>
<dbReference type="InterPro" id="IPR048261">
    <property type="entry name" value="SlpA/SlyD-like_ins_sf"/>
</dbReference>
<keyword evidence="3 5" id="KW-0697">Rotamase</keyword>
<dbReference type="Pfam" id="PF00254">
    <property type="entry name" value="FKBP_C"/>
    <property type="match status" value="1"/>
</dbReference>
<evidence type="ECO:0000256" key="3">
    <source>
        <dbReference type="ARBA" id="ARBA00023110"/>
    </source>
</evidence>
<evidence type="ECO:0000256" key="5">
    <source>
        <dbReference type="PROSITE-ProRule" id="PRU00277"/>
    </source>
</evidence>
<dbReference type="EC" id="5.2.1.8" evidence="6"/>
<dbReference type="InterPro" id="IPR046357">
    <property type="entry name" value="PPIase_dom_sf"/>
</dbReference>
<dbReference type="Gene3D" id="3.10.50.40">
    <property type="match status" value="1"/>
</dbReference>
<evidence type="ECO:0000256" key="2">
    <source>
        <dbReference type="ARBA" id="ARBA00006577"/>
    </source>
</evidence>
<name>A0A2U1U5B0_9GAMM</name>
<keyword evidence="9" id="KW-1185">Reference proteome</keyword>
<protein>
    <recommendedName>
        <fullName evidence="6">Peptidyl-prolyl cis-trans isomerase</fullName>
        <ecNumber evidence="6">5.2.1.8</ecNumber>
    </recommendedName>
</protein>
<feature type="domain" description="PPIase FKBP-type" evidence="7">
    <location>
        <begin position="8"/>
        <end position="100"/>
    </location>
</feature>
<sequence>MSETVQSNSAVLVHFILTLEDGSAAESTRESGKPALFRLGDGSLSAELERHLLGLRRGEKRKFTLAPESAFGAANPDLIQFFLRRDFAETGVPDVGTIMLFSGMGGNDMPGIIREVTEESVTVDFNHPLAGRSVTFDMEVLDIDPSRQEVPHANLAG</sequence>
<evidence type="ECO:0000256" key="6">
    <source>
        <dbReference type="RuleBase" id="RU003915"/>
    </source>
</evidence>
<dbReference type="PANTHER" id="PTHR47861:SF4">
    <property type="entry name" value="FKBP-TYPE 16 KDA PEPTIDYL-PROLYL CIS-TRANS ISOMERASE"/>
    <property type="match status" value="1"/>
</dbReference>
<dbReference type="InterPro" id="IPR001179">
    <property type="entry name" value="PPIase_FKBP_dom"/>
</dbReference>
<evidence type="ECO:0000259" key="7">
    <source>
        <dbReference type="PROSITE" id="PS50059"/>
    </source>
</evidence>
<proteinExistence type="inferred from homology"/>
<dbReference type="AlphaFoldDB" id="A0A2U1U5B0"/>
<evidence type="ECO:0000313" key="8">
    <source>
        <dbReference type="EMBL" id="PWC16812.1"/>
    </source>
</evidence>
<organism evidence="8 9">
    <name type="scientific">Brenneria corticis</name>
    <dbReference type="NCBI Taxonomy" id="2173106"/>
    <lineage>
        <taxon>Bacteria</taxon>
        <taxon>Pseudomonadati</taxon>
        <taxon>Pseudomonadota</taxon>
        <taxon>Gammaproteobacteria</taxon>
        <taxon>Enterobacterales</taxon>
        <taxon>Pectobacteriaceae</taxon>
        <taxon>Brenneria</taxon>
    </lineage>
</organism>
<dbReference type="Gene3D" id="2.40.10.330">
    <property type="match status" value="1"/>
</dbReference>
<dbReference type="RefSeq" id="WP_136166058.1">
    <property type="nucleotide sequence ID" value="NZ_KZ819076.1"/>
</dbReference>
<evidence type="ECO:0000256" key="1">
    <source>
        <dbReference type="ARBA" id="ARBA00000971"/>
    </source>
</evidence>
<dbReference type="PANTHER" id="PTHR47861">
    <property type="entry name" value="FKBP-TYPE PEPTIDYL-PROLYL CIS-TRANS ISOMERASE SLYD"/>
    <property type="match status" value="1"/>
</dbReference>
<dbReference type="GO" id="GO:0003755">
    <property type="term" value="F:peptidyl-prolyl cis-trans isomerase activity"/>
    <property type="evidence" value="ECO:0007669"/>
    <property type="project" value="UniProtKB-UniRule"/>
</dbReference>
<keyword evidence="4 5" id="KW-0413">Isomerase</keyword>
<comment type="caution">
    <text evidence="8">The sequence shown here is derived from an EMBL/GenBank/DDBJ whole genome shotgun (WGS) entry which is preliminary data.</text>
</comment>
<dbReference type="SUPFAM" id="SSF54534">
    <property type="entry name" value="FKBP-like"/>
    <property type="match status" value="1"/>
</dbReference>
<comment type="similarity">
    <text evidence="2 6">Belongs to the FKBP-type PPIase family.</text>
</comment>
<comment type="catalytic activity">
    <reaction evidence="1 5 6">
        <text>[protein]-peptidylproline (omega=180) = [protein]-peptidylproline (omega=0)</text>
        <dbReference type="Rhea" id="RHEA:16237"/>
        <dbReference type="Rhea" id="RHEA-COMP:10747"/>
        <dbReference type="Rhea" id="RHEA-COMP:10748"/>
        <dbReference type="ChEBI" id="CHEBI:83833"/>
        <dbReference type="ChEBI" id="CHEBI:83834"/>
        <dbReference type="EC" id="5.2.1.8"/>
    </reaction>
</comment>
<evidence type="ECO:0000313" key="9">
    <source>
        <dbReference type="Proteomes" id="UP000296159"/>
    </source>
</evidence>